<evidence type="ECO:0000256" key="1">
    <source>
        <dbReference type="SAM" id="MobiDB-lite"/>
    </source>
</evidence>
<organism evidence="2 3">
    <name type="scientific">Bimuria novae-zelandiae CBS 107.79</name>
    <dbReference type="NCBI Taxonomy" id="1447943"/>
    <lineage>
        <taxon>Eukaryota</taxon>
        <taxon>Fungi</taxon>
        <taxon>Dikarya</taxon>
        <taxon>Ascomycota</taxon>
        <taxon>Pezizomycotina</taxon>
        <taxon>Dothideomycetes</taxon>
        <taxon>Pleosporomycetidae</taxon>
        <taxon>Pleosporales</taxon>
        <taxon>Massarineae</taxon>
        <taxon>Didymosphaeriaceae</taxon>
        <taxon>Bimuria</taxon>
    </lineage>
</organism>
<accession>A0A6A5UY83</accession>
<evidence type="ECO:0000313" key="3">
    <source>
        <dbReference type="Proteomes" id="UP000800036"/>
    </source>
</evidence>
<name>A0A6A5UY83_9PLEO</name>
<reference evidence="2" key="1">
    <citation type="journal article" date="2020" name="Stud. Mycol.">
        <title>101 Dothideomycetes genomes: a test case for predicting lifestyles and emergence of pathogens.</title>
        <authorList>
            <person name="Haridas S."/>
            <person name="Albert R."/>
            <person name="Binder M."/>
            <person name="Bloem J."/>
            <person name="Labutti K."/>
            <person name="Salamov A."/>
            <person name="Andreopoulos B."/>
            <person name="Baker S."/>
            <person name="Barry K."/>
            <person name="Bills G."/>
            <person name="Bluhm B."/>
            <person name="Cannon C."/>
            <person name="Castanera R."/>
            <person name="Culley D."/>
            <person name="Daum C."/>
            <person name="Ezra D."/>
            <person name="Gonzalez J."/>
            <person name="Henrissat B."/>
            <person name="Kuo A."/>
            <person name="Liang C."/>
            <person name="Lipzen A."/>
            <person name="Lutzoni F."/>
            <person name="Magnuson J."/>
            <person name="Mondo S."/>
            <person name="Nolan M."/>
            <person name="Ohm R."/>
            <person name="Pangilinan J."/>
            <person name="Park H.-J."/>
            <person name="Ramirez L."/>
            <person name="Alfaro M."/>
            <person name="Sun H."/>
            <person name="Tritt A."/>
            <person name="Yoshinaga Y."/>
            <person name="Zwiers L.-H."/>
            <person name="Turgeon B."/>
            <person name="Goodwin S."/>
            <person name="Spatafora J."/>
            <person name="Crous P."/>
            <person name="Grigoriev I."/>
        </authorList>
    </citation>
    <scope>NUCLEOTIDE SEQUENCE</scope>
    <source>
        <strain evidence="2">CBS 107.79</strain>
    </source>
</reference>
<feature type="region of interest" description="Disordered" evidence="1">
    <location>
        <begin position="20"/>
        <end position="56"/>
    </location>
</feature>
<keyword evidence="3" id="KW-1185">Reference proteome</keyword>
<dbReference type="EMBL" id="ML976716">
    <property type="protein sequence ID" value="KAF1968782.1"/>
    <property type="molecule type" value="Genomic_DNA"/>
</dbReference>
<gene>
    <name evidence="2" type="ORF">BU23DRAFT_255940</name>
</gene>
<dbReference type="Proteomes" id="UP000800036">
    <property type="component" value="Unassembled WGS sequence"/>
</dbReference>
<proteinExistence type="predicted"/>
<evidence type="ECO:0000313" key="2">
    <source>
        <dbReference type="EMBL" id="KAF1968782.1"/>
    </source>
</evidence>
<feature type="compositionally biased region" description="Polar residues" evidence="1">
    <location>
        <begin position="44"/>
        <end position="54"/>
    </location>
</feature>
<dbReference type="AlphaFoldDB" id="A0A6A5UY83"/>
<protein>
    <submittedName>
        <fullName evidence="2">Uncharacterized protein</fullName>
    </submittedName>
</protein>
<sequence length="71" mass="7993">MLCCNRLVRVDIENQIRAPLRGPIPDTTARSSNNPQPKFVSPNLKASRTTSWSAQVGRHLQKRTTLELYCG</sequence>